<feature type="transmembrane region" description="Helical" evidence="7">
    <location>
        <begin position="71"/>
        <end position="97"/>
    </location>
</feature>
<keyword evidence="9" id="KW-1185">Reference proteome</keyword>
<sequence length="307" mass="32866">MLIVRAEMLPFSWNLIMDIQMLLHYHFMQNAYVAGTLVALMAGMMGYFMVLRGQSFAGHSLANVGFVGATGAVLFGISPIIGLFIAGICAALGIHILNLTTRQSRQSDIASGVILSASLASGFLFIHLATAEYAANILNVLFGNVLGISDIDVSIILWSTLLLISVLAVIARPLFFASLDPAVAAARRVPVRLLSFGYLVLLALEVAVAVQVVGVLLIFALLVTPAAIAQHLTSRPMVALVLAIVLALLFMSLGLTIGYITPYPVGFFITTCAFGTYVCVRVGRFISKRLARTRFTVSTETKIGRIS</sequence>
<evidence type="ECO:0000256" key="2">
    <source>
        <dbReference type="ARBA" id="ARBA00008034"/>
    </source>
</evidence>
<accession>A0A5A5TBH4</accession>
<dbReference type="PANTHER" id="PTHR30477:SF13">
    <property type="entry name" value="IRON TRANSPORT SYSTEM MEMBRANE PROTEIN HI_0360-RELATED"/>
    <property type="match status" value="1"/>
</dbReference>
<dbReference type="Gene3D" id="1.10.3470.10">
    <property type="entry name" value="ABC transporter involved in vitamin B12 uptake, BtuC"/>
    <property type="match status" value="1"/>
</dbReference>
<dbReference type="GO" id="GO:0043190">
    <property type="term" value="C:ATP-binding cassette (ABC) transporter complex"/>
    <property type="evidence" value="ECO:0007669"/>
    <property type="project" value="InterPro"/>
</dbReference>
<evidence type="ECO:0000256" key="5">
    <source>
        <dbReference type="ARBA" id="ARBA00023136"/>
    </source>
</evidence>
<keyword evidence="6" id="KW-0813">Transport</keyword>
<evidence type="ECO:0000256" key="7">
    <source>
        <dbReference type="SAM" id="Phobius"/>
    </source>
</evidence>
<comment type="subcellular location">
    <subcellularLocation>
        <location evidence="6">Cell membrane</location>
        <topology evidence="6">Multi-pass membrane protein</topology>
    </subcellularLocation>
    <subcellularLocation>
        <location evidence="1">Membrane</location>
        <topology evidence="1">Multi-pass membrane protein</topology>
    </subcellularLocation>
</comment>
<keyword evidence="3 6" id="KW-0812">Transmembrane</keyword>
<dbReference type="InterPro" id="IPR037294">
    <property type="entry name" value="ABC_BtuC-like"/>
</dbReference>
<dbReference type="GO" id="GO:0010043">
    <property type="term" value="P:response to zinc ion"/>
    <property type="evidence" value="ECO:0007669"/>
    <property type="project" value="TreeGrafter"/>
</dbReference>
<organism evidence="8 9">
    <name type="scientific">Dictyobacter arantiisoli</name>
    <dbReference type="NCBI Taxonomy" id="2014874"/>
    <lineage>
        <taxon>Bacteria</taxon>
        <taxon>Bacillati</taxon>
        <taxon>Chloroflexota</taxon>
        <taxon>Ktedonobacteria</taxon>
        <taxon>Ktedonobacterales</taxon>
        <taxon>Dictyobacteraceae</taxon>
        <taxon>Dictyobacter</taxon>
    </lineage>
</organism>
<name>A0A5A5TBH4_9CHLR</name>
<dbReference type="OrthoDB" id="9788905at2"/>
<comment type="caution">
    <text evidence="8">The sequence shown here is derived from an EMBL/GenBank/DDBJ whole genome shotgun (WGS) entry which is preliminary data.</text>
</comment>
<dbReference type="SUPFAM" id="SSF81345">
    <property type="entry name" value="ABC transporter involved in vitamin B12 uptake, BtuC"/>
    <property type="match status" value="1"/>
</dbReference>
<evidence type="ECO:0000256" key="3">
    <source>
        <dbReference type="ARBA" id="ARBA00022692"/>
    </source>
</evidence>
<feature type="transmembrane region" description="Helical" evidence="7">
    <location>
        <begin position="109"/>
        <end position="127"/>
    </location>
</feature>
<feature type="transmembrane region" description="Helical" evidence="7">
    <location>
        <begin position="266"/>
        <end position="286"/>
    </location>
</feature>
<feature type="transmembrane region" description="Helical" evidence="7">
    <location>
        <begin position="31"/>
        <end position="51"/>
    </location>
</feature>
<proteinExistence type="inferred from homology"/>
<feature type="transmembrane region" description="Helical" evidence="7">
    <location>
        <begin position="156"/>
        <end position="176"/>
    </location>
</feature>
<dbReference type="Proteomes" id="UP000322530">
    <property type="component" value="Unassembled WGS sequence"/>
</dbReference>
<keyword evidence="4 7" id="KW-1133">Transmembrane helix</keyword>
<dbReference type="Pfam" id="PF00950">
    <property type="entry name" value="ABC-3"/>
    <property type="match status" value="1"/>
</dbReference>
<feature type="transmembrane region" description="Helical" evidence="7">
    <location>
        <begin position="196"/>
        <end position="224"/>
    </location>
</feature>
<dbReference type="RefSeq" id="WP_149401572.1">
    <property type="nucleotide sequence ID" value="NZ_BIXY01000027.1"/>
</dbReference>
<gene>
    <name evidence="8" type="ORF">KDI_21490</name>
</gene>
<dbReference type="GO" id="GO:0055085">
    <property type="term" value="P:transmembrane transport"/>
    <property type="evidence" value="ECO:0007669"/>
    <property type="project" value="InterPro"/>
</dbReference>
<comment type="similarity">
    <text evidence="2 6">Belongs to the ABC-3 integral membrane protein family.</text>
</comment>
<evidence type="ECO:0000313" key="9">
    <source>
        <dbReference type="Proteomes" id="UP000322530"/>
    </source>
</evidence>
<evidence type="ECO:0000313" key="8">
    <source>
        <dbReference type="EMBL" id="GCF08585.1"/>
    </source>
</evidence>
<feature type="transmembrane region" description="Helical" evidence="7">
    <location>
        <begin position="236"/>
        <end position="260"/>
    </location>
</feature>
<dbReference type="AlphaFoldDB" id="A0A5A5TBH4"/>
<evidence type="ECO:0000256" key="6">
    <source>
        <dbReference type="RuleBase" id="RU003943"/>
    </source>
</evidence>
<dbReference type="PANTHER" id="PTHR30477">
    <property type="entry name" value="ABC-TRANSPORTER METAL-BINDING PROTEIN"/>
    <property type="match status" value="1"/>
</dbReference>
<reference evidence="8 9" key="1">
    <citation type="submission" date="2019-01" db="EMBL/GenBank/DDBJ databases">
        <title>Draft genome sequence of Dictyobacter sp. Uno17.</title>
        <authorList>
            <person name="Wang C.M."/>
            <person name="Zheng Y."/>
            <person name="Sakai Y."/>
            <person name="Abe K."/>
            <person name="Yokota A."/>
            <person name="Yabe S."/>
        </authorList>
    </citation>
    <scope>NUCLEOTIDE SEQUENCE [LARGE SCALE GENOMIC DNA]</scope>
    <source>
        <strain evidence="8 9">Uno17</strain>
    </source>
</reference>
<keyword evidence="5 7" id="KW-0472">Membrane</keyword>
<evidence type="ECO:0000256" key="4">
    <source>
        <dbReference type="ARBA" id="ARBA00022989"/>
    </source>
</evidence>
<dbReference type="InterPro" id="IPR001626">
    <property type="entry name" value="ABC_TroCD"/>
</dbReference>
<dbReference type="EMBL" id="BIXY01000027">
    <property type="protein sequence ID" value="GCF08585.1"/>
    <property type="molecule type" value="Genomic_DNA"/>
</dbReference>
<protein>
    <submittedName>
        <fullName evidence="8">ABC transporter permease</fullName>
    </submittedName>
</protein>
<evidence type="ECO:0000256" key="1">
    <source>
        <dbReference type="ARBA" id="ARBA00004141"/>
    </source>
</evidence>